<protein>
    <submittedName>
        <fullName evidence="3">Chromosome partitioning protein ParB</fullName>
    </submittedName>
</protein>
<evidence type="ECO:0000313" key="4">
    <source>
        <dbReference type="Proteomes" id="UP000509448"/>
    </source>
</evidence>
<evidence type="ECO:0000256" key="1">
    <source>
        <dbReference type="ARBA" id="ARBA00022741"/>
    </source>
</evidence>
<keyword evidence="1" id="KW-0547">Nucleotide-binding</keyword>
<organism evidence="3 4">
    <name type="scientific">Conexivisphaera calida</name>
    <dbReference type="NCBI Taxonomy" id="1874277"/>
    <lineage>
        <taxon>Archaea</taxon>
        <taxon>Nitrososphaerota</taxon>
        <taxon>Conexivisphaeria</taxon>
        <taxon>Conexivisphaerales</taxon>
        <taxon>Conexivisphaeraceae</taxon>
        <taxon>Conexivisphaera</taxon>
    </lineage>
</organism>
<keyword evidence="4" id="KW-1185">Reference proteome</keyword>
<evidence type="ECO:0000313" key="3">
    <source>
        <dbReference type="EMBL" id="BBE42814.1"/>
    </source>
</evidence>
<keyword evidence="2" id="KW-0067">ATP-binding</keyword>
<name>A0A4P2VE32_9ARCH</name>
<dbReference type="AlphaFoldDB" id="A0A4P2VE32"/>
<evidence type="ECO:0000256" key="2">
    <source>
        <dbReference type="ARBA" id="ARBA00022840"/>
    </source>
</evidence>
<dbReference type="KEGG" id="ccai:NAS2_1427"/>
<dbReference type="Gene3D" id="3.30.1760.10">
    <property type="entry name" value="Conserved hypothetical protein from pyrococcus furiosus pfu- 392566-001, domain 2"/>
    <property type="match status" value="1"/>
</dbReference>
<dbReference type="Gene3D" id="3.90.1530.10">
    <property type="entry name" value="Conserved hypothetical protein from pyrococcus furiosus pfu- 392566-001, ParB domain"/>
    <property type="match status" value="1"/>
</dbReference>
<dbReference type="InterPro" id="IPR023098">
    <property type="entry name" value="SerK/SbnI_C"/>
</dbReference>
<gene>
    <name evidence="3" type="ORF">NAS2_1427</name>
</gene>
<accession>A0A4P2VE32</accession>
<reference evidence="3 4" key="1">
    <citation type="journal article" date="2019" name="ISME J.">
        <title>Isolation and characterization of a thermophilic sulfur- and iron-reducing thaumarchaeote from a terrestrial acidic hot spring.</title>
        <authorList>
            <person name="Kato S."/>
            <person name="Itoh T."/>
            <person name="Yuki M."/>
            <person name="Nagamori M."/>
            <person name="Ohnishi M."/>
            <person name="Uematsu K."/>
            <person name="Suzuki K."/>
            <person name="Takashina T."/>
            <person name="Ohkuma M."/>
        </authorList>
    </citation>
    <scope>NUCLEOTIDE SEQUENCE [LARGE SCALE GENOMIC DNA]</scope>
    <source>
        <strain evidence="3 4">NAS-02</strain>
    </source>
</reference>
<dbReference type="GO" id="GO:0005524">
    <property type="term" value="F:ATP binding"/>
    <property type="evidence" value="ECO:0007669"/>
    <property type="project" value="UniProtKB-KW"/>
</dbReference>
<sequence>MAAELSSLVRSMESDGFQSDPLMVDGVTLTVLDGAHRLAALRELGARWAVSALVDYEDPGITVARWLRSMDPRSASGAAMGVGMAQVGDWRTAAGAVDSSRGRVAVLMPSGPSYLSSALGGCIEAHRLASTVWSRVPAGGMALISDDRVEAALESGSAIVYPPAPLKEEVIISAASGDLFPPKSTRHVFRTRPLGIDVPLEVLRSSEPDLDVIRGRTSMPRILPPNSEFRGRRYEDQVVLFQ</sequence>
<proteinExistence type="predicted"/>
<dbReference type="InterPro" id="IPR036086">
    <property type="entry name" value="ParB/Sulfiredoxin_sf"/>
</dbReference>
<dbReference type="SUPFAM" id="SSF110849">
    <property type="entry name" value="ParB/Sulfiredoxin"/>
    <property type="match status" value="2"/>
</dbReference>
<dbReference type="EMBL" id="AP018732">
    <property type="protein sequence ID" value="BBE42814.1"/>
    <property type="molecule type" value="Genomic_DNA"/>
</dbReference>
<dbReference type="Proteomes" id="UP000509448">
    <property type="component" value="Chromosome"/>
</dbReference>